<gene>
    <name evidence="13" type="ORF">SAMN05192576_0013</name>
</gene>
<dbReference type="InterPro" id="IPR005467">
    <property type="entry name" value="His_kinase_dom"/>
</dbReference>
<evidence type="ECO:0000256" key="5">
    <source>
        <dbReference type="ARBA" id="ARBA00022679"/>
    </source>
</evidence>
<accession>A0A1H0KEW9</accession>
<dbReference type="GO" id="GO:0000155">
    <property type="term" value="F:phosphorelay sensor kinase activity"/>
    <property type="evidence" value="ECO:0007669"/>
    <property type="project" value="InterPro"/>
</dbReference>
<evidence type="ECO:0000256" key="3">
    <source>
        <dbReference type="ARBA" id="ARBA00012438"/>
    </source>
</evidence>
<dbReference type="PRINTS" id="PR00344">
    <property type="entry name" value="BCTRLSENSOR"/>
</dbReference>
<dbReference type="SUPFAM" id="SSF55874">
    <property type="entry name" value="ATPase domain of HSP90 chaperone/DNA topoisomerase II/histidine kinase"/>
    <property type="match status" value="1"/>
</dbReference>
<evidence type="ECO:0000256" key="10">
    <source>
        <dbReference type="ARBA" id="ARBA00023136"/>
    </source>
</evidence>
<evidence type="ECO:0000256" key="1">
    <source>
        <dbReference type="ARBA" id="ARBA00000085"/>
    </source>
</evidence>
<evidence type="ECO:0000256" key="2">
    <source>
        <dbReference type="ARBA" id="ARBA00004236"/>
    </source>
</evidence>
<comment type="subcellular location">
    <subcellularLocation>
        <location evidence="2">Cell membrane</location>
    </subcellularLocation>
</comment>
<evidence type="ECO:0000256" key="8">
    <source>
        <dbReference type="ARBA" id="ARBA00022989"/>
    </source>
</evidence>
<protein>
    <recommendedName>
        <fullName evidence="3">histidine kinase</fullName>
        <ecNumber evidence="3">2.7.13.3</ecNumber>
    </recommendedName>
</protein>
<keyword evidence="14" id="KW-1185">Reference proteome</keyword>
<organism evidence="13 14">
    <name type="scientific">Nocardioides szechwanensis</name>
    <dbReference type="NCBI Taxonomy" id="1005944"/>
    <lineage>
        <taxon>Bacteria</taxon>
        <taxon>Bacillati</taxon>
        <taxon>Actinomycetota</taxon>
        <taxon>Actinomycetes</taxon>
        <taxon>Propionibacteriales</taxon>
        <taxon>Nocardioidaceae</taxon>
        <taxon>Nocardioides</taxon>
    </lineage>
</organism>
<keyword evidence="8 11" id="KW-1133">Transmembrane helix</keyword>
<feature type="domain" description="Histidine kinase" evidence="12">
    <location>
        <begin position="213"/>
        <end position="414"/>
    </location>
</feature>
<dbReference type="InterPro" id="IPR003594">
    <property type="entry name" value="HATPase_dom"/>
</dbReference>
<dbReference type="PANTHER" id="PTHR45436:SF5">
    <property type="entry name" value="SENSOR HISTIDINE KINASE TRCS"/>
    <property type="match status" value="1"/>
</dbReference>
<dbReference type="SUPFAM" id="SSF47384">
    <property type="entry name" value="Homodimeric domain of signal transducing histidine kinase"/>
    <property type="match status" value="1"/>
</dbReference>
<keyword evidence="7 13" id="KW-0418">Kinase</keyword>
<dbReference type="InterPro" id="IPR036890">
    <property type="entry name" value="HATPase_C_sf"/>
</dbReference>
<dbReference type="EC" id="2.7.13.3" evidence="3"/>
<dbReference type="InterPro" id="IPR036097">
    <property type="entry name" value="HisK_dim/P_sf"/>
</dbReference>
<comment type="catalytic activity">
    <reaction evidence="1">
        <text>ATP + protein L-histidine = ADP + protein N-phospho-L-histidine.</text>
        <dbReference type="EC" id="2.7.13.3"/>
    </reaction>
</comment>
<evidence type="ECO:0000256" key="4">
    <source>
        <dbReference type="ARBA" id="ARBA00022553"/>
    </source>
</evidence>
<evidence type="ECO:0000259" key="12">
    <source>
        <dbReference type="PROSITE" id="PS50109"/>
    </source>
</evidence>
<dbReference type="CDD" id="cd00082">
    <property type="entry name" value="HisKA"/>
    <property type="match status" value="1"/>
</dbReference>
<evidence type="ECO:0000256" key="11">
    <source>
        <dbReference type="SAM" id="Phobius"/>
    </source>
</evidence>
<dbReference type="GO" id="GO:0005886">
    <property type="term" value="C:plasma membrane"/>
    <property type="evidence" value="ECO:0007669"/>
    <property type="project" value="UniProtKB-SubCell"/>
</dbReference>
<dbReference type="STRING" id="1005944.SAMN05192576_0013"/>
<sequence>MLLLTIVLQVLLADLTQRDIDRLLEQRGDAVISSTNSATSGSELVVPDYDLDVGIVVYDEAGAPVAGTASASVEDRYADLARSTSERWVAVGESYRLLATPFTTRSGASGVVVVGERLAPYEDAEHYSLLASFITGLLATAVVVLVAWWVAGRALRTVAVLEETAADWSEDDLGQRFGLGAPTNELTELASVLDGLLDKVTSAIRSEQRLTSELAHELRTPLTAVQGAADLALLREGLPDPVREDLRQIALEARRMASTITALLELARTEASVLPLSSIALADVVADVVAESASRPGVVVHVEVADQRVAVPREVARRALAPVLANALRHAASRVTVTAPLVDTGLVAVVIEDDGAGVGGDVTAVFEPGTTSGEGSGAGLGLALARRMARSVGGDVLLTSAGQPTRFEVRLPRA</sequence>
<keyword evidence="10 11" id="KW-0472">Membrane</keyword>
<feature type="transmembrane region" description="Helical" evidence="11">
    <location>
        <begin position="127"/>
        <end position="151"/>
    </location>
</feature>
<dbReference type="PROSITE" id="PS50109">
    <property type="entry name" value="HIS_KIN"/>
    <property type="match status" value="1"/>
</dbReference>
<proteinExistence type="predicted"/>
<keyword evidence="4" id="KW-0597">Phosphoprotein</keyword>
<dbReference type="InterPro" id="IPR050428">
    <property type="entry name" value="TCS_sensor_his_kinase"/>
</dbReference>
<dbReference type="AlphaFoldDB" id="A0A1H0KEW9"/>
<reference evidence="13 14" key="1">
    <citation type="submission" date="2016-10" db="EMBL/GenBank/DDBJ databases">
        <authorList>
            <person name="de Groot N.N."/>
        </authorList>
    </citation>
    <scope>NUCLEOTIDE SEQUENCE [LARGE SCALE GENOMIC DNA]</scope>
    <source>
        <strain evidence="13 14">CGMCC 1.11147</strain>
    </source>
</reference>
<dbReference type="InterPro" id="IPR003661">
    <property type="entry name" value="HisK_dim/P_dom"/>
</dbReference>
<dbReference type="PANTHER" id="PTHR45436">
    <property type="entry name" value="SENSOR HISTIDINE KINASE YKOH"/>
    <property type="match status" value="1"/>
</dbReference>
<dbReference type="Gene3D" id="6.10.340.10">
    <property type="match status" value="1"/>
</dbReference>
<dbReference type="Gene3D" id="1.10.287.130">
    <property type="match status" value="1"/>
</dbReference>
<dbReference type="SMART" id="SM00388">
    <property type="entry name" value="HisKA"/>
    <property type="match status" value="1"/>
</dbReference>
<keyword evidence="6 11" id="KW-0812">Transmembrane</keyword>
<evidence type="ECO:0000313" key="13">
    <source>
        <dbReference type="EMBL" id="SDO54508.1"/>
    </source>
</evidence>
<dbReference type="Pfam" id="PF00512">
    <property type="entry name" value="HisKA"/>
    <property type="match status" value="1"/>
</dbReference>
<dbReference type="EMBL" id="FNIC01000010">
    <property type="protein sequence ID" value="SDO54508.1"/>
    <property type="molecule type" value="Genomic_DNA"/>
</dbReference>
<dbReference type="Pfam" id="PF02518">
    <property type="entry name" value="HATPase_c"/>
    <property type="match status" value="1"/>
</dbReference>
<dbReference type="InterPro" id="IPR004358">
    <property type="entry name" value="Sig_transdc_His_kin-like_C"/>
</dbReference>
<evidence type="ECO:0000256" key="9">
    <source>
        <dbReference type="ARBA" id="ARBA00023012"/>
    </source>
</evidence>
<keyword evidence="5" id="KW-0808">Transferase</keyword>
<name>A0A1H0KEW9_9ACTN</name>
<evidence type="ECO:0000256" key="6">
    <source>
        <dbReference type="ARBA" id="ARBA00022692"/>
    </source>
</evidence>
<evidence type="ECO:0000256" key="7">
    <source>
        <dbReference type="ARBA" id="ARBA00022777"/>
    </source>
</evidence>
<dbReference type="Gene3D" id="3.30.565.10">
    <property type="entry name" value="Histidine kinase-like ATPase, C-terminal domain"/>
    <property type="match status" value="1"/>
</dbReference>
<dbReference type="Proteomes" id="UP000199004">
    <property type="component" value="Unassembled WGS sequence"/>
</dbReference>
<dbReference type="SMART" id="SM00387">
    <property type="entry name" value="HATPase_c"/>
    <property type="match status" value="1"/>
</dbReference>
<evidence type="ECO:0000313" key="14">
    <source>
        <dbReference type="Proteomes" id="UP000199004"/>
    </source>
</evidence>
<dbReference type="OrthoDB" id="3849995at2"/>
<keyword evidence="9" id="KW-0902">Two-component regulatory system</keyword>